<dbReference type="PANTHER" id="PTHR21310">
    <property type="entry name" value="AMINOGLYCOSIDE PHOSPHOTRANSFERASE-RELATED-RELATED"/>
    <property type="match status" value="1"/>
</dbReference>
<comment type="caution">
    <text evidence="3">The sequence shown here is derived from an EMBL/GenBank/DDBJ whole genome shotgun (WGS) entry which is preliminary data.</text>
</comment>
<dbReference type="InterPro" id="IPR051678">
    <property type="entry name" value="AGP_Transferase"/>
</dbReference>
<keyword evidence="3" id="KW-0808">Transferase</keyword>
<evidence type="ECO:0000259" key="2">
    <source>
        <dbReference type="Pfam" id="PF19802"/>
    </source>
</evidence>
<organism evidence="3 4">
    <name type="scientific">Actinomadura viridis</name>
    <dbReference type="NCBI Taxonomy" id="58110"/>
    <lineage>
        <taxon>Bacteria</taxon>
        <taxon>Bacillati</taxon>
        <taxon>Actinomycetota</taxon>
        <taxon>Actinomycetes</taxon>
        <taxon>Streptosporangiales</taxon>
        <taxon>Thermomonosporaceae</taxon>
        <taxon>Actinomadura</taxon>
    </lineage>
</organism>
<reference evidence="3" key="1">
    <citation type="submission" date="2020-11" db="EMBL/GenBank/DDBJ databases">
        <title>Sequencing the genomes of 1000 actinobacteria strains.</title>
        <authorList>
            <person name="Klenk H.-P."/>
        </authorList>
    </citation>
    <scope>NUCLEOTIDE SEQUENCE</scope>
    <source>
        <strain evidence="3">DSM 43175</strain>
    </source>
</reference>
<dbReference type="Pfam" id="PF01636">
    <property type="entry name" value="APH"/>
    <property type="match status" value="1"/>
</dbReference>
<proteinExistence type="predicted"/>
<dbReference type="InterPro" id="IPR046252">
    <property type="entry name" value="DUF6285"/>
</dbReference>
<evidence type="ECO:0000259" key="1">
    <source>
        <dbReference type="Pfam" id="PF01636"/>
    </source>
</evidence>
<feature type="domain" description="Aminoglycoside phosphotransferase" evidence="1">
    <location>
        <begin position="34"/>
        <end position="275"/>
    </location>
</feature>
<evidence type="ECO:0000313" key="3">
    <source>
        <dbReference type="EMBL" id="MBG6093959.1"/>
    </source>
</evidence>
<sequence length="458" mass="48729">MTDTNATAALRDALTARLSRLPGPAGDAGEVTGLRRLSGGASRETWAFDAGGRRLILRRDPPGAPDPEAMAREAALLAAAAGAGVPVPALVDHGDALLGTPYLIMERLDGETIPRRLLRDARFAEVRPRLARELGTILARLHTLPPDAVPGLPGDDPLSALAAHYEDFAEPRPAVELALRWLDRHRPPATGRRTVVHGDFRNGNLMIDPSGVRGVLDWELAHAGDPAEDLGWLCVKAWRFGSPAPAGGFGTREDLLEGYAAAGGTQPTPEALRWWEVYGTLRWTVLCRHQAERHLSGADPSIEYAVLGRKVCEQEHDLLLALGLTAPATVPDPLDAAGGGVRGGGSAPHDPPGAAALIDAVGAFLVEAEQPDERLRFHARVAASALRIARRELLLGDAHRAAHRERLRALGCADDADLALGIRAGRFDDRMDEAVAAVRASVVDKLTVANPRHLALPG</sequence>
<gene>
    <name evidence="3" type="ORF">IW256_008072</name>
</gene>
<dbReference type="GO" id="GO:0016301">
    <property type="term" value="F:kinase activity"/>
    <property type="evidence" value="ECO:0007669"/>
    <property type="project" value="UniProtKB-KW"/>
</dbReference>
<name>A0A931DMJ9_9ACTN</name>
<dbReference type="RefSeq" id="WP_231404122.1">
    <property type="nucleotide sequence ID" value="NZ_BAABES010000003.1"/>
</dbReference>
<accession>A0A931DMJ9</accession>
<dbReference type="Pfam" id="PF19802">
    <property type="entry name" value="DUF6285"/>
    <property type="match status" value="1"/>
</dbReference>
<dbReference type="InterPro" id="IPR041726">
    <property type="entry name" value="ACAD10_11_N"/>
</dbReference>
<dbReference type="CDD" id="cd05154">
    <property type="entry name" value="ACAD10_11_N-like"/>
    <property type="match status" value="1"/>
</dbReference>
<dbReference type="AlphaFoldDB" id="A0A931DMJ9"/>
<dbReference type="Proteomes" id="UP000614047">
    <property type="component" value="Unassembled WGS sequence"/>
</dbReference>
<keyword evidence="4" id="KW-1185">Reference proteome</keyword>
<dbReference type="Gene3D" id="3.30.200.20">
    <property type="entry name" value="Phosphorylase Kinase, domain 1"/>
    <property type="match status" value="1"/>
</dbReference>
<dbReference type="EMBL" id="JADOUA010000001">
    <property type="protein sequence ID" value="MBG6093959.1"/>
    <property type="molecule type" value="Genomic_DNA"/>
</dbReference>
<evidence type="ECO:0000313" key="4">
    <source>
        <dbReference type="Proteomes" id="UP000614047"/>
    </source>
</evidence>
<dbReference type="Gene3D" id="3.90.1200.10">
    <property type="match status" value="1"/>
</dbReference>
<dbReference type="InterPro" id="IPR011009">
    <property type="entry name" value="Kinase-like_dom_sf"/>
</dbReference>
<keyword evidence="3" id="KW-0418">Kinase</keyword>
<protein>
    <submittedName>
        <fullName evidence="3">Aminoglycoside phosphotransferase (APT) family kinase protein</fullName>
    </submittedName>
</protein>
<dbReference type="PANTHER" id="PTHR21310:SF57">
    <property type="entry name" value="BLR2944 PROTEIN"/>
    <property type="match status" value="1"/>
</dbReference>
<dbReference type="SUPFAM" id="SSF56112">
    <property type="entry name" value="Protein kinase-like (PK-like)"/>
    <property type="match status" value="1"/>
</dbReference>
<dbReference type="InterPro" id="IPR002575">
    <property type="entry name" value="Aminoglycoside_PTrfase"/>
</dbReference>
<feature type="domain" description="DUF6285" evidence="2">
    <location>
        <begin position="372"/>
        <end position="452"/>
    </location>
</feature>